<evidence type="ECO:0000256" key="6">
    <source>
        <dbReference type="ARBA" id="ARBA00023012"/>
    </source>
</evidence>
<organism evidence="10 11">
    <name type="scientific">Eilatimonas milleporae</name>
    <dbReference type="NCBI Taxonomy" id="911205"/>
    <lineage>
        <taxon>Bacteria</taxon>
        <taxon>Pseudomonadati</taxon>
        <taxon>Pseudomonadota</taxon>
        <taxon>Alphaproteobacteria</taxon>
        <taxon>Kordiimonadales</taxon>
        <taxon>Kordiimonadaceae</taxon>
        <taxon>Eilatimonas</taxon>
    </lineage>
</organism>
<dbReference type="InterPro" id="IPR036097">
    <property type="entry name" value="HisK_dim/P_sf"/>
</dbReference>
<dbReference type="RefSeq" id="WP_121936994.1">
    <property type="nucleotide sequence ID" value="NZ_REFR01000009.1"/>
</dbReference>
<feature type="domain" description="Histidine kinase" evidence="9">
    <location>
        <begin position="416"/>
        <end position="641"/>
    </location>
</feature>
<dbReference type="FunFam" id="3.30.565.10:FF:000010">
    <property type="entry name" value="Sensor histidine kinase RcsC"/>
    <property type="match status" value="1"/>
</dbReference>
<dbReference type="CDD" id="cd00082">
    <property type="entry name" value="HisKA"/>
    <property type="match status" value="1"/>
</dbReference>
<evidence type="ECO:0000256" key="2">
    <source>
        <dbReference type="ARBA" id="ARBA00012438"/>
    </source>
</evidence>
<dbReference type="SMART" id="SM00388">
    <property type="entry name" value="HisKA"/>
    <property type="match status" value="1"/>
</dbReference>
<dbReference type="PANTHER" id="PTHR43047:SF72">
    <property type="entry name" value="OSMOSENSING HISTIDINE PROTEIN KINASE SLN1"/>
    <property type="match status" value="1"/>
</dbReference>
<dbReference type="InterPro" id="IPR003661">
    <property type="entry name" value="HisK_dim/P_dom"/>
</dbReference>
<evidence type="ECO:0000313" key="11">
    <source>
        <dbReference type="Proteomes" id="UP000271227"/>
    </source>
</evidence>
<dbReference type="Pfam" id="PF00512">
    <property type="entry name" value="HisKA"/>
    <property type="match status" value="1"/>
</dbReference>
<feature type="coiled-coil region" evidence="7">
    <location>
        <begin position="375"/>
        <end position="409"/>
    </location>
</feature>
<dbReference type="InterPro" id="IPR005467">
    <property type="entry name" value="His_kinase_dom"/>
</dbReference>
<evidence type="ECO:0000256" key="5">
    <source>
        <dbReference type="ARBA" id="ARBA00022777"/>
    </source>
</evidence>
<evidence type="ECO:0000256" key="7">
    <source>
        <dbReference type="SAM" id="Coils"/>
    </source>
</evidence>
<reference evidence="10 11" key="1">
    <citation type="submission" date="2018-10" db="EMBL/GenBank/DDBJ databases">
        <title>Genomic Encyclopedia of Archaeal and Bacterial Type Strains, Phase II (KMG-II): from individual species to whole genera.</title>
        <authorList>
            <person name="Goeker M."/>
        </authorList>
    </citation>
    <scope>NUCLEOTIDE SEQUENCE [LARGE SCALE GENOMIC DNA]</scope>
    <source>
        <strain evidence="10 11">DSM 25217</strain>
    </source>
</reference>
<keyword evidence="4" id="KW-0808">Transferase</keyword>
<evidence type="ECO:0000256" key="3">
    <source>
        <dbReference type="ARBA" id="ARBA00022553"/>
    </source>
</evidence>
<dbReference type="GO" id="GO:0000155">
    <property type="term" value="F:phosphorelay sensor kinase activity"/>
    <property type="evidence" value="ECO:0007669"/>
    <property type="project" value="InterPro"/>
</dbReference>
<keyword evidence="8" id="KW-0472">Membrane</keyword>
<dbReference type="AlphaFoldDB" id="A0A3M0CQD2"/>
<dbReference type="GO" id="GO:0005886">
    <property type="term" value="C:plasma membrane"/>
    <property type="evidence" value="ECO:0007669"/>
    <property type="project" value="TreeGrafter"/>
</dbReference>
<accession>A0A3M0CQD2</accession>
<proteinExistence type="predicted"/>
<dbReference type="PRINTS" id="PR00344">
    <property type="entry name" value="BCTRLSENSOR"/>
</dbReference>
<evidence type="ECO:0000259" key="9">
    <source>
        <dbReference type="PROSITE" id="PS50109"/>
    </source>
</evidence>
<dbReference type="GO" id="GO:0009927">
    <property type="term" value="F:histidine phosphotransfer kinase activity"/>
    <property type="evidence" value="ECO:0007669"/>
    <property type="project" value="TreeGrafter"/>
</dbReference>
<feature type="transmembrane region" description="Helical" evidence="8">
    <location>
        <begin position="333"/>
        <end position="353"/>
    </location>
</feature>
<sequence>MMKIPPGQAQVPVTRRDDSRGMRQRFLMALVLLIGLGITWSATRESILSAEREAYATFQAAANLMIDRAARQIDQRLQTAESLQRFSSTTDALSDEDLQRFFEIDATLFATPRVVTLVLAAPAENSDAIVDRARRGGRADFMIRRFEDAPPRGPLQGEAFVIYMAEIGFADASENLVGHMQLIGIDISAYEDIAAILREARMKGMSVTTPAPPTVAEVGGSATILLVSPVGPIDGMDAFVVQLEDLDALLEEARLSAPVGGISMAFYASSADGAQVRGFGEAQPYSVNGVEAAGTDDPYRDNDRYSFSRTIRLGANIWQARTSAPRSLIPADYGRAVITASVCLVLIGLVLFIMRTQSMRANRVQEIVYRRTRALKNAHKELEQHNKLLQSLNDELVDARKAAETANRAKSEFLATVSHELRTPLNAILGFSQILADQSLGPVGDKRYVDYAVDINESGNHLLRLINDILDLAKLEAGKMRIEKAPFRVRDLADRVRSLLRKQAADKGLTLNVTVDETLPEQLMGDMIRLRQILINLSSNAIKFTEEGGVTIRMAHKPMDNGAPGWVMQVTDTGIGIPSSKLPSLFDRFTQVDAAHSRQHGGVGLGLAICRELVERMGGFIHVESTLTIGSTLQVHLPLEIMPSDGVLEDDVIF</sequence>
<keyword evidence="3" id="KW-0597">Phosphoprotein</keyword>
<dbReference type="PANTHER" id="PTHR43047">
    <property type="entry name" value="TWO-COMPONENT HISTIDINE PROTEIN KINASE"/>
    <property type="match status" value="1"/>
</dbReference>
<evidence type="ECO:0000256" key="4">
    <source>
        <dbReference type="ARBA" id="ARBA00022679"/>
    </source>
</evidence>
<dbReference type="Gene3D" id="3.30.565.10">
    <property type="entry name" value="Histidine kinase-like ATPase, C-terminal domain"/>
    <property type="match status" value="1"/>
</dbReference>
<dbReference type="Gene3D" id="1.10.287.130">
    <property type="match status" value="1"/>
</dbReference>
<keyword evidence="5 10" id="KW-0418">Kinase</keyword>
<dbReference type="CDD" id="cd16922">
    <property type="entry name" value="HATPase_EvgS-ArcB-TorS-like"/>
    <property type="match status" value="1"/>
</dbReference>
<dbReference type="PROSITE" id="PS50109">
    <property type="entry name" value="HIS_KIN"/>
    <property type="match status" value="1"/>
</dbReference>
<keyword evidence="11" id="KW-1185">Reference proteome</keyword>
<protein>
    <recommendedName>
        <fullName evidence="2">histidine kinase</fullName>
        <ecNumber evidence="2">2.7.13.3</ecNumber>
    </recommendedName>
</protein>
<keyword evidence="8" id="KW-1133">Transmembrane helix</keyword>
<dbReference type="SUPFAM" id="SSF55874">
    <property type="entry name" value="ATPase domain of HSP90 chaperone/DNA topoisomerase II/histidine kinase"/>
    <property type="match status" value="1"/>
</dbReference>
<dbReference type="SUPFAM" id="SSF47384">
    <property type="entry name" value="Homodimeric domain of signal transducing histidine kinase"/>
    <property type="match status" value="1"/>
</dbReference>
<evidence type="ECO:0000256" key="8">
    <source>
        <dbReference type="SAM" id="Phobius"/>
    </source>
</evidence>
<dbReference type="InterPro" id="IPR003594">
    <property type="entry name" value="HATPase_dom"/>
</dbReference>
<dbReference type="SMART" id="SM00387">
    <property type="entry name" value="HATPase_c"/>
    <property type="match status" value="1"/>
</dbReference>
<comment type="catalytic activity">
    <reaction evidence="1">
        <text>ATP + protein L-histidine = ADP + protein N-phospho-L-histidine.</text>
        <dbReference type="EC" id="2.7.13.3"/>
    </reaction>
</comment>
<dbReference type="EC" id="2.7.13.3" evidence="2"/>
<name>A0A3M0CQD2_9PROT</name>
<dbReference type="OrthoDB" id="315417at2"/>
<evidence type="ECO:0000313" key="10">
    <source>
        <dbReference type="EMBL" id="RMB11748.1"/>
    </source>
</evidence>
<dbReference type="InterPro" id="IPR004358">
    <property type="entry name" value="Sig_transdc_His_kin-like_C"/>
</dbReference>
<keyword evidence="6" id="KW-0902">Two-component regulatory system</keyword>
<dbReference type="InParanoid" id="A0A3M0CQD2"/>
<dbReference type="InterPro" id="IPR036890">
    <property type="entry name" value="HATPase_C_sf"/>
</dbReference>
<gene>
    <name evidence="10" type="ORF">BXY39_0230</name>
</gene>
<evidence type="ECO:0000256" key="1">
    <source>
        <dbReference type="ARBA" id="ARBA00000085"/>
    </source>
</evidence>
<dbReference type="Proteomes" id="UP000271227">
    <property type="component" value="Unassembled WGS sequence"/>
</dbReference>
<keyword evidence="7" id="KW-0175">Coiled coil</keyword>
<dbReference type="EMBL" id="REFR01000009">
    <property type="protein sequence ID" value="RMB11748.1"/>
    <property type="molecule type" value="Genomic_DNA"/>
</dbReference>
<keyword evidence="8" id="KW-0812">Transmembrane</keyword>
<comment type="caution">
    <text evidence="10">The sequence shown here is derived from an EMBL/GenBank/DDBJ whole genome shotgun (WGS) entry which is preliminary data.</text>
</comment>
<dbReference type="Pfam" id="PF02518">
    <property type="entry name" value="HATPase_c"/>
    <property type="match status" value="1"/>
</dbReference>